<dbReference type="VEuPathDB" id="FungiDB:YALI0_F19316g"/>
<accession>A0A1D8NP61</accession>
<evidence type="ECO:0000313" key="1">
    <source>
        <dbReference type="EMBL" id="AOW07417.1"/>
    </source>
</evidence>
<protein>
    <submittedName>
        <fullName evidence="1">Uncharacterized protein</fullName>
    </submittedName>
</protein>
<organism evidence="1 2">
    <name type="scientific">Yarrowia lipolytica</name>
    <name type="common">Candida lipolytica</name>
    <dbReference type="NCBI Taxonomy" id="4952"/>
    <lineage>
        <taxon>Eukaryota</taxon>
        <taxon>Fungi</taxon>
        <taxon>Dikarya</taxon>
        <taxon>Ascomycota</taxon>
        <taxon>Saccharomycotina</taxon>
        <taxon>Dipodascomycetes</taxon>
        <taxon>Dipodascales</taxon>
        <taxon>Dipodascales incertae sedis</taxon>
        <taxon>Yarrowia</taxon>
    </lineage>
</organism>
<reference evidence="1 2" key="1">
    <citation type="journal article" date="2016" name="PLoS ONE">
        <title>Sequence Assembly of Yarrowia lipolytica Strain W29/CLIB89 Shows Transposable Element Diversity.</title>
        <authorList>
            <person name="Magnan C."/>
            <person name="Yu J."/>
            <person name="Chang I."/>
            <person name="Jahn E."/>
            <person name="Kanomata Y."/>
            <person name="Wu J."/>
            <person name="Zeller M."/>
            <person name="Oakes M."/>
            <person name="Baldi P."/>
            <person name="Sandmeyer S."/>
        </authorList>
    </citation>
    <scope>NUCLEOTIDE SEQUENCE [LARGE SCALE GENOMIC DNA]</scope>
    <source>
        <strain evidence="2">CLIB89(W29)</strain>
    </source>
</reference>
<dbReference type="VEuPathDB" id="FungiDB:YALI1_F25701g"/>
<name>A0A1D8NP61_YARLL</name>
<dbReference type="RefSeq" id="XP_068139543.1">
    <property type="nucleotide sequence ID" value="XM_068283442.1"/>
</dbReference>
<proteinExistence type="predicted"/>
<dbReference type="EMBL" id="CP017558">
    <property type="protein sequence ID" value="AOW07417.1"/>
    <property type="molecule type" value="Genomic_DNA"/>
</dbReference>
<dbReference type="Proteomes" id="UP000182444">
    <property type="component" value="Chromosome 1F"/>
</dbReference>
<dbReference type="GeneID" id="94584020"/>
<sequence length="155" mass="16932">MGTVKSSVFWREQEARDKLRMLCAPAENAENATTFDEIVEFGFPVGIPTSPNDIGLGARQMTLHVTLSPAAMRDRDEVLYGWQKELATGTNNNSNPTVDDVSTYQQSNYDDDRLRGQQALLSGSTGTGGMKRVFGKLKKKAPANSSIMITSADVQ</sequence>
<dbReference type="AlphaFoldDB" id="A0A1D8NP61"/>
<gene>
    <name evidence="1" type="ORF">YALI1_F25701g</name>
</gene>
<evidence type="ECO:0000313" key="2">
    <source>
        <dbReference type="Proteomes" id="UP000182444"/>
    </source>
</evidence>